<keyword evidence="3" id="KW-1185">Reference proteome</keyword>
<proteinExistence type="predicted"/>
<dbReference type="SUPFAM" id="SSF48295">
    <property type="entry name" value="TrpR-like"/>
    <property type="match status" value="1"/>
</dbReference>
<protein>
    <recommendedName>
        <fullName evidence="1">Terminase ATPase subunit N-terminal domain-containing protein</fullName>
    </recommendedName>
</protein>
<evidence type="ECO:0000313" key="3">
    <source>
        <dbReference type="Proteomes" id="UP000592180"/>
    </source>
</evidence>
<dbReference type="InterPro" id="IPR010921">
    <property type="entry name" value="Trp_repressor/repl_initiator"/>
</dbReference>
<dbReference type="Pfam" id="PF06056">
    <property type="entry name" value="Terminase_5"/>
    <property type="match status" value="1"/>
</dbReference>
<organism evidence="2 3">
    <name type="scientific">Chryseobacterium defluvii</name>
    <dbReference type="NCBI Taxonomy" id="160396"/>
    <lineage>
        <taxon>Bacteria</taxon>
        <taxon>Pseudomonadati</taxon>
        <taxon>Bacteroidota</taxon>
        <taxon>Flavobacteriia</taxon>
        <taxon>Flavobacteriales</taxon>
        <taxon>Weeksellaceae</taxon>
        <taxon>Chryseobacterium group</taxon>
        <taxon>Chryseobacterium</taxon>
    </lineage>
</organism>
<dbReference type="Proteomes" id="UP000592180">
    <property type="component" value="Unassembled WGS sequence"/>
</dbReference>
<dbReference type="GO" id="GO:0043565">
    <property type="term" value="F:sequence-specific DNA binding"/>
    <property type="evidence" value="ECO:0007669"/>
    <property type="project" value="InterPro"/>
</dbReference>
<accession>A0A840KF43</accession>
<reference evidence="2 3" key="1">
    <citation type="submission" date="2020-08" db="EMBL/GenBank/DDBJ databases">
        <title>Functional genomics of gut bacteria from endangered species of beetles.</title>
        <authorList>
            <person name="Carlos-Shanley C."/>
        </authorList>
    </citation>
    <scope>NUCLEOTIDE SEQUENCE [LARGE SCALE GENOMIC DNA]</scope>
    <source>
        <strain evidence="2 3">S00151</strain>
    </source>
</reference>
<name>A0A840KF43_9FLAO</name>
<comment type="caution">
    <text evidence="2">The sequence shown here is derived from an EMBL/GenBank/DDBJ whole genome shotgun (WGS) entry which is preliminary data.</text>
</comment>
<feature type="domain" description="Terminase ATPase subunit N-terminal" evidence="1">
    <location>
        <begin position="83"/>
        <end position="105"/>
    </location>
</feature>
<evidence type="ECO:0000259" key="1">
    <source>
        <dbReference type="Pfam" id="PF06056"/>
    </source>
</evidence>
<sequence>MKKITQPDYRRIYEDIIKIKHPEKKEICEELLSKAILTGLDVIKLNDLIFSPVNRDNFLPNKKHRSYDESSILEILTFQKKHGYSNAQIAAHFKLSRNTITSWKKNLYRNIINDSIIL</sequence>
<gene>
    <name evidence="2" type="ORF">HNP38_002499</name>
</gene>
<dbReference type="AlphaFoldDB" id="A0A840KF43"/>
<dbReference type="InterPro" id="IPR010332">
    <property type="entry name" value="ATPase_terminase-su_N"/>
</dbReference>
<evidence type="ECO:0000313" key="2">
    <source>
        <dbReference type="EMBL" id="MBB4807195.1"/>
    </source>
</evidence>
<dbReference type="EMBL" id="JACHLE010000003">
    <property type="protein sequence ID" value="MBB4807195.1"/>
    <property type="molecule type" value="Genomic_DNA"/>
</dbReference>
<dbReference type="RefSeq" id="WP_184189881.1">
    <property type="nucleotide sequence ID" value="NZ_JACHLE010000003.1"/>
</dbReference>